<proteinExistence type="predicted"/>
<feature type="compositionally biased region" description="Basic and acidic residues" evidence="1">
    <location>
        <begin position="1708"/>
        <end position="1724"/>
    </location>
</feature>
<name>A0A812QLD3_9DINO</name>
<dbReference type="SUPFAM" id="SSF56672">
    <property type="entry name" value="DNA/RNA polymerases"/>
    <property type="match status" value="1"/>
</dbReference>
<feature type="compositionally biased region" description="Basic and acidic residues" evidence="1">
    <location>
        <begin position="1171"/>
        <end position="1182"/>
    </location>
</feature>
<protein>
    <submittedName>
        <fullName evidence="2">Uncharacterized protein</fullName>
    </submittedName>
</protein>
<dbReference type="PANTHER" id="PTHR33050:SF7">
    <property type="entry name" value="RIBONUCLEASE H"/>
    <property type="match status" value="1"/>
</dbReference>
<feature type="region of interest" description="Disordered" evidence="1">
    <location>
        <begin position="390"/>
        <end position="434"/>
    </location>
</feature>
<evidence type="ECO:0000313" key="3">
    <source>
        <dbReference type="Proteomes" id="UP000604046"/>
    </source>
</evidence>
<dbReference type="PANTHER" id="PTHR33050">
    <property type="entry name" value="REVERSE TRANSCRIPTASE DOMAIN-CONTAINING PROTEIN"/>
    <property type="match status" value="1"/>
</dbReference>
<organism evidence="2 3">
    <name type="scientific">Symbiodinium natans</name>
    <dbReference type="NCBI Taxonomy" id="878477"/>
    <lineage>
        <taxon>Eukaryota</taxon>
        <taxon>Sar</taxon>
        <taxon>Alveolata</taxon>
        <taxon>Dinophyceae</taxon>
        <taxon>Suessiales</taxon>
        <taxon>Symbiodiniaceae</taxon>
        <taxon>Symbiodinium</taxon>
    </lineage>
</organism>
<reference evidence="2" key="1">
    <citation type="submission" date="2021-02" db="EMBL/GenBank/DDBJ databases">
        <authorList>
            <person name="Dougan E. K."/>
            <person name="Rhodes N."/>
            <person name="Thang M."/>
            <person name="Chan C."/>
        </authorList>
    </citation>
    <scope>NUCLEOTIDE SEQUENCE</scope>
</reference>
<dbReference type="OrthoDB" id="441689at2759"/>
<feature type="compositionally biased region" description="Basic and acidic residues" evidence="1">
    <location>
        <begin position="390"/>
        <end position="402"/>
    </location>
</feature>
<accession>A0A812QLD3</accession>
<dbReference type="InterPro" id="IPR052055">
    <property type="entry name" value="Hepadnavirus_pol/RT"/>
</dbReference>
<comment type="caution">
    <text evidence="2">The sequence shown here is derived from an EMBL/GenBank/DDBJ whole genome shotgun (WGS) entry which is preliminary data.</text>
</comment>
<gene>
    <name evidence="2" type="ORF">SNAT2548_LOCUS21409</name>
</gene>
<dbReference type="EMBL" id="CAJNDS010002251">
    <property type="protein sequence ID" value="CAE7392838.1"/>
    <property type="molecule type" value="Genomic_DNA"/>
</dbReference>
<sequence length="1795" mass="201725">MEIGSKAIVFYSDDTVWHERIILLPSQGANIYWILTPDDDVYEEDLGGRAADGPSRVREVPEGVRTLPNLRVAVYRFRMELTEAILRDKVREALRGYEESYGPHPRHASLRVRLPGGEQRMLMDWLPRRRITRQWAAEASGAAEVPAIALEPDAEAWVVIYASDGNGMGEQVTPPAAAQLVKVGGRAYKLFARENEVVMVQGTKAEQAPDVSRLARGSGKAQGSEEKDVRVLSVMFDTADERWRSLQEAVPDYLEVDFDDFPLQGPRTVFRDARQLRRLGFDWLQHHESWLKKSGVRLTDRSVHEHSALCRVLNLMTSYDQLNLPSLASAEALNRRRTLIEVAHQGRPEAPSYEGAEEILGVRESADGSVIDPALTRHAARRQADRAEVLKQNRLAAEERRHALSRGDGGEKPDKPATKETRQRAPPEAGGRLGRDSAVAWAGDLFSAAKFSNGPWERFGDVFPLPLPRDLGYAGDVHSLRSRRSRQRVHKRRTLVDRERGSVWALNTLAGFPDEAGWPSHCLNRAQESVIERVKRAHRTRPPPLDDASPQAALRQLLMKKAGSAYGVDQPGQLVSYSREKLSIPRDQLTPVNLESILPEREREQLADFESHMLLDDESIALVLERGFQGDCHLDPVLAHDPQKYHELIGDLYQARLISFTMKPKVQVGLFCVAKKGGRQRLIVDARRSNKLFAPPPSTVLGSVDAWARLEVGGESEVFLAQEDIKDCFYRLGISQRLGEYFCLPEVDPELLRQAIGFMPEELQRVLDEDSGPVYPFFQVLPMGFSWAFHLAHQAHQEIARTTLPGVPFARDRRAAPRLGRQAGEQSRALLVYADNANHLGVKRDEVGEDQRRLIEALHGHGLSTHDVMEPAQLGESLGVRIDGFSGKVGPTAKRDWNLDRALMACSSRPAISGEELQVIIGHMTVRSLLHRGVMGILRHAYSFVESSYCRRQRLWPSVVQELELFRNLMPLAVGSLRSCWASEVLATDACPSGYAVCRTEAGPAEVAAVGREDERWRFHRGGPERAPPRAAALDTALVFEDPLTVKPDEVAGEVLIENPDFVEVPRSLLHPDRWRLLWNAPFGGKEPIHVLECRSILSAVKHMCRDSRRHGQRVLVLNDNMGVCLAVQKGRASDFSLLRLIRRISAHCLACGLRLHVRWVASEHNVADKGSRAWEGHKGERSQNGNSSKESQEGRCGLLEGGGREGKPEDGNVAWRHFRRDREVGWEEEMPKSIAEARATSKSAEASRFDEHVESQATVGEFSILELGSVKASTQRDYENKLRGFYDFVIFHQLETKGECQLDAALCDFADSQFLDGESCNFGQKLLAALEYQRPEGAREGKLHLPRFHRCLKGWRRMAPTQTRLPLPEFMKSSISGVMIAAGRKEMALFNEVSFSTYGRPGELLRMKAVDFVSRNNEYNHSVLVLSPFERGEGSKTGVYDEVLILDDVRAPWLENLMRCHVDARLKAGEEVDMWSFKASDFLQTWRMAVEALEIQEIALSPYQNRHGGASRDHLMQLRSIGAIQRRGRWAVDASARIYDKPGRLQQVLNKFGNRLQQYGETVRVDFHRLYLSGSSQLPARVRARMSKLLKGDTRVTVVKVDMCQYGTQWMRPTKLMVWNVNKFDMLRCRSRGVCDRTSKAHLVLTGISGKRFLTEHAQVHDYRLTPMPVLFHAKSVEVMLDGHSKVQNKTVLLQNVPDSQGSLEGDAERESANESVRQRDGERRECRCSQAQSAWVMVIARKSMISYVNVSAMFSLNAPEVARAGVGRVRARALVSVSARVPNLQMAMVSSIE</sequence>
<evidence type="ECO:0000313" key="2">
    <source>
        <dbReference type="EMBL" id="CAE7392838.1"/>
    </source>
</evidence>
<feature type="region of interest" description="Disordered" evidence="1">
    <location>
        <begin position="1171"/>
        <end position="1212"/>
    </location>
</feature>
<feature type="region of interest" description="Disordered" evidence="1">
    <location>
        <begin position="1699"/>
        <end position="1724"/>
    </location>
</feature>
<keyword evidence="3" id="KW-1185">Reference proteome</keyword>
<dbReference type="InterPro" id="IPR043502">
    <property type="entry name" value="DNA/RNA_pol_sf"/>
</dbReference>
<feature type="compositionally biased region" description="Basic and acidic residues" evidence="1">
    <location>
        <begin position="408"/>
        <end position="425"/>
    </location>
</feature>
<dbReference type="Proteomes" id="UP000604046">
    <property type="component" value="Unassembled WGS sequence"/>
</dbReference>
<evidence type="ECO:0000256" key="1">
    <source>
        <dbReference type="SAM" id="MobiDB-lite"/>
    </source>
</evidence>